<proteinExistence type="predicted"/>
<sequence>MMHLHFCTIQDATTSKLIWKRMSPPPCVNYFCPMHLIDRVNHLWKKHFNKQLKGIIYGKGQIFDKRKII</sequence>
<evidence type="ECO:0000313" key="1">
    <source>
        <dbReference type="EMBL" id="AES99354.1"/>
    </source>
</evidence>
<dbReference type="AlphaFoldDB" id="G7KBQ1"/>
<dbReference type="HOGENOM" id="CLU_2779703_0_0_1"/>
<evidence type="ECO:0000313" key="3">
    <source>
        <dbReference type="Proteomes" id="UP000002051"/>
    </source>
</evidence>
<reference evidence="1 3" key="1">
    <citation type="journal article" date="2011" name="Nature">
        <title>The Medicago genome provides insight into the evolution of rhizobial symbioses.</title>
        <authorList>
            <person name="Young N.D."/>
            <person name="Debelle F."/>
            <person name="Oldroyd G.E."/>
            <person name="Geurts R."/>
            <person name="Cannon S.B."/>
            <person name="Udvardi M.K."/>
            <person name="Benedito V.A."/>
            <person name="Mayer K.F."/>
            <person name="Gouzy J."/>
            <person name="Schoof H."/>
            <person name="Van de Peer Y."/>
            <person name="Proost S."/>
            <person name="Cook D.R."/>
            <person name="Meyers B.C."/>
            <person name="Spannagl M."/>
            <person name="Cheung F."/>
            <person name="De Mita S."/>
            <person name="Krishnakumar V."/>
            <person name="Gundlach H."/>
            <person name="Zhou S."/>
            <person name="Mudge J."/>
            <person name="Bharti A.K."/>
            <person name="Murray J.D."/>
            <person name="Naoumkina M.A."/>
            <person name="Rosen B."/>
            <person name="Silverstein K.A."/>
            <person name="Tang H."/>
            <person name="Rombauts S."/>
            <person name="Zhao P.X."/>
            <person name="Zhou P."/>
            <person name="Barbe V."/>
            <person name="Bardou P."/>
            <person name="Bechner M."/>
            <person name="Bellec A."/>
            <person name="Berger A."/>
            <person name="Berges H."/>
            <person name="Bidwell S."/>
            <person name="Bisseling T."/>
            <person name="Choisne N."/>
            <person name="Couloux A."/>
            <person name="Denny R."/>
            <person name="Deshpande S."/>
            <person name="Dai X."/>
            <person name="Doyle J.J."/>
            <person name="Dudez A.M."/>
            <person name="Farmer A.D."/>
            <person name="Fouteau S."/>
            <person name="Franken C."/>
            <person name="Gibelin C."/>
            <person name="Gish J."/>
            <person name="Goldstein S."/>
            <person name="Gonzalez A.J."/>
            <person name="Green P.J."/>
            <person name="Hallab A."/>
            <person name="Hartog M."/>
            <person name="Hua A."/>
            <person name="Humphray S.J."/>
            <person name="Jeong D.H."/>
            <person name="Jing Y."/>
            <person name="Jocker A."/>
            <person name="Kenton S.M."/>
            <person name="Kim D.J."/>
            <person name="Klee K."/>
            <person name="Lai H."/>
            <person name="Lang C."/>
            <person name="Lin S."/>
            <person name="Macmil S.L."/>
            <person name="Magdelenat G."/>
            <person name="Matthews L."/>
            <person name="McCorrison J."/>
            <person name="Monaghan E.L."/>
            <person name="Mun J.H."/>
            <person name="Najar F.Z."/>
            <person name="Nicholson C."/>
            <person name="Noirot C."/>
            <person name="O'Bleness M."/>
            <person name="Paule C.R."/>
            <person name="Poulain J."/>
            <person name="Prion F."/>
            <person name="Qin B."/>
            <person name="Qu C."/>
            <person name="Retzel E.F."/>
            <person name="Riddle C."/>
            <person name="Sallet E."/>
            <person name="Samain S."/>
            <person name="Samson N."/>
            <person name="Sanders I."/>
            <person name="Saurat O."/>
            <person name="Scarpelli C."/>
            <person name="Schiex T."/>
            <person name="Segurens B."/>
            <person name="Severin A.J."/>
            <person name="Sherrier D.J."/>
            <person name="Shi R."/>
            <person name="Sims S."/>
            <person name="Singer S.R."/>
            <person name="Sinharoy S."/>
            <person name="Sterck L."/>
            <person name="Viollet A."/>
            <person name="Wang B.B."/>
            <person name="Wang K."/>
            <person name="Wang M."/>
            <person name="Wang X."/>
            <person name="Warfsmann J."/>
            <person name="Weissenbach J."/>
            <person name="White D.D."/>
            <person name="White J.D."/>
            <person name="Wiley G.B."/>
            <person name="Wincker P."/>
            <person name="Xing Y."/>
            <person name="Yang L."/>
            <person name="Yao Z."/>
            <person name="Ying F."/>
            <person name="Zhai J."/>
            <person name="Zhou L."/>
            <person name="Zuber A."/>
            <person name="Denarie J."/>
            <person name="Dixon R.A."/>
            <person name="May G.D."/>
            <person name="Schwartz D.C."/>
            <person name="Rogers J."/>
            <person name="Quetier F."/>
            <person name="Town C.D."/>
            <person name="Roe B.A."/>
        </authorList>
    </citation>
    <scope>NUCLEOTIDE SEQUENCE [LARGE SCALE GENOMIC DNA]</scope>
    <source>
        <strain evidence="1">A17</strain>
        <strain evidence="2 3">cv. Jemalong A17</strain>
    </source>
</reference>
<reference evidence="1 3" key="2">
    <citation type="journal article" date="2014" name="BMC Genomics">
        <title>An improved genome release (version Mt4.0) for the model legume Medicago truncatula.</title>
        <authorList>
            <person name="Tang H."/>
            <person name="Krishnakumar V."/>
            <person name="Bidwell S."/>
            <person name="Rosen B."/>
            <person name="Chan A."/>
            <person name="Zhou S."/>
            <person name="Gentzbittel L."/>
            <person name="Childs K.L."/>
            <person name="Yandell M."/>
            <person name="Gundlach H."/>
            <person name="Mayer K.F."/>
            <person name="Schwartz D.C."/>
            <person name="Town C.D."/>
        </authorList>
    </citation>
    <scope>GENOME REANNOTATION</scope>
    <source>
        <strain evidence="2 3">cv. Jemalong A17</strain>
    </source>
</reference>
<reference evidence="2" key="3">
    <citation type="submission" date="2015-04" db="UniProtKB">
        <authorList>
            <consortium name="EnsemblPlants"/>
        </authorList>
    </citation>
    <scope>IDENTIFICATION</scope>
    <source>
        <strain evidence="2">cv. Jemalong A17</strain>
    </source>
</reference>
<name>G7KBQ1_MEDTR</name>
<organism evidence="1 3">
    <name type="scientific">Medicago truncatula</name>
    <name type="common">Barrel medic</name>
    <name type="synonym">Medicago tribuloides</name>
    <dbReference type="NCBI Taxonomy" id="3880"/>
    <lineage>
        <taxon>Eukaryota</taxon>
        <taxon>Viridiplantae</taxon>
        <taxon>Streptophyta</taxon>
        <taxon>Embryophyta</taxon>
        <taxon>Tracheophyta</taxon>
        <taxon>Spermatophyta</taxon>
        <taxon>Magnoliopsida</taxon>
        <taxon>eudicotyledons</taxon>
        <taxon>Gunneridae</taxon>
        <taxon>Pentapetalae</taxon>
        <taxon>rosids</taxon>
        <taxon>fabids</taxon>
        <taxon>Fabales</taxon>
        <taxon>Fabaceae</taxon>
        <taxon>Papilionoideae</taxon>
        <taxon>50 kb inversion clade</taxon>
        <taxon>NPAAA clade</taxon>
        <taxon>Hologalegina</taxon>
        <taxon>IRL clade</taxon>
        <taxon>Trifolieae</taxon>
        <taxon>Medicago</taxon>
    </lineage>
</organism>
<dbReference type="EnsemblPlants" id="AES99354">
    <property type="protein sequence ID" value="AES99354"/>
    <property type="gene ID" value="MTR_5g079760"/>
</dbReference>
<dbReference type="PaxDb" id="3880-AES99354"/>
<accession>G7KBQ1</accession>
<dbReference type="EMBL" id="CM001221">
    <property type="protein sequence ID" value="AES99354.1"/>
    <property type="molecule type" value="Genomic_DNA"/>
</dbReference>
<gene>
    <name evidence="1" type="ordered locus">MTR_5g079760</name>
</gene>
<evidence type="ECO:0000313" key="2">
    <source>
        <dbReference type="EnsemblPlants" id="AES99354"/>
    </source>
</evidence>
<protein>
    <submittedName>
        <fullName evidence="1 2">Uncharacterized protein</fullName>
    </submittedName>
</protein>
<keyword evidence="3" id="KW-1185">Reference proteome</keyword>
<dbReference type="Proteomes" id="UP000002051">
    <property type="component" value="Chromosome 5"/>
</dbReference>